<accession>B8DRH1</accession>
<dbReference type="GO" id="GO:0015031">
    <property type="term" value="P:protein transport"/>
    <property type="evidence" value="ECO:0007669"/>
    <property type="project" value="UniProtKB-KW"/>
</dbReference>
<feature type="transmembrane region" description="Helical" evidence="7">
    <location>
        <begin position="35"/>
        <end position="59"/>
    </location>
</feature>
<dbReference type="eggNOG" id="COG1291">
    <property type="taxonomic scope" value="Bacteria"/>
</dbReference>
<organism evidence="9">
    <name type="scientific">Nitratidesulfovibrio vulgaris (strain DSM 19637 / Miyazaki F)</name>
    <name type="common">Desulfovibrio vulgaris</name>
    <dbReference type="NCBI Taxonomy" id="883"/>
    <lineage>
        <taxon>Bacteria</taxon>
        <taxon>Pseudomonadati</taxon>
        <taxon>Thermodesulfobacteriota</taxon>
        <taxon>Desulfovibrionia</taxon>
        <taxon>Desulfovibrionales</taxon>
        <taxon>Desulfovibrionaceae</taxon>
        <taxon>Nitratidesulfovibrio</taxon>
    </lineage>
</organism>
<dbReference type="Pfam" id="PF01618">
    <property type="entry name" value="MotA_ExbB"/>
    <property type="match status" value="1"/>
</dbReference>
<dbReference type="PANTHER" id="PTHR30433:SF2">
    <property type="entry name" value="MOTILITY PROTEIN A"/>
    <property type="match status" value="1"/>
</dbReference>
<dbReference type="PANTHER" id="PTHR30433">
    <property type="entry name" value="CHEMOTAXIS PROTEIN MOTA"/>
    <property type="match status" value="1"/>
</dbReference>
<evidence type="ECO:0000256" key="7">
    <source>
        <dbReference type="SAM" id="Phobius"/>
    </source>
</evidence>
<feature type="domain" description="MotA/TolQ/ExbB proton channel" evidence="8">
    <location>
        <begin position="100"/>
        <end position="216"/>
    </location>
</feature>
<keyword evidence="6" id="KW-0653">Protein transport</keyword>
<dbReference type="HOGENOM" id="CLU_079895_1_0_7"/>
<dbReference type="GO" id="GO:0006935">
    <property type="term" value="P:chemotaxis"/>
    <property type="evidence" value="ECO:0007669"/>
    <property type="project" value="InterPro"/>
</dbReference>
<keyword evidence="2" id="KW-1003">Cell membrane</keyword>
<reference evidence="9" key="1">
    <citation type="submission" date="2008-10" db="EMBL/GenBank/DDBJ databases">
        <title>Complete sequence of Desulfovibrio vulgaris str. 'Miyazaki F'.</title>
        <authorList>
            <person name="Lucas S."/>
            <person name="Copeland A."/>
            <person name="Lapidus A."/>
            <person name="Glavina del Rio T."/>
            <person name="Dalin E."/>
            <person name="Tice H."/>
            <person name="Bruce D."/>
            <person name="Goodwin L."/>
            <person name="Pitluck S."/>
            <person name="Sims D."/>
            <person name="Brettin T."/>
            <person name="Detter J.C."/>
            <person name="Han C."/>
            <person name="Larimer F."/>
            <person name="Land M."/>
            <person name="Hauser L."/>
            <person name="Kyrpides N."/>
            <person name="Mikhailova N."/>
            <person name="Hazen T.C."/>
            <person name="Richardson P."/>
        </authorList>
    </citation>
    <scope>NUCLEOTIDE SEQUENCE</scope>
    <source>
        <strain evidence="9">Miyazaki F</strain>
    </source>
</reference>
<feature type="transmembrane region" description="Helical" evidence="7">
    <location>
        <begin position="146"/>
        <end position="166"/>
    </location>
</feature>
<evidence type="ECO:0000256" key="2">
    <source>
        <dbReference type="ARBA" id="ARBA00022475"/>
    </source>
</evidence>
<name>B8DRH1_NITV9</name>
<keyword evidence="3 7" id="KW-0812">Transmembrane</keyword>
<protein>
    <submittedName>
        <fullName evidence="9">MotA/TolQ/ExbB proton channel</fullName>
    </submittedName>
</protein>
<evidence type="ECO:0000256" key="1">
    <source>
        <dbReference type="ARBA" id="ARBA00004651"/>
    </source>
</evidence>
<gene>
    <name evidence="9" type="ordered locus">DvMF_2871</name>
</gene>
<dbReference type="InterPro" id="IPR047055">
    <property type="entry name" value="MotA-like"/>
</dbReference>
<dbReference type="EMBL" id="CP001197">
    <property type="protein sequence ID" value="ACL09808.1"/>
    <property type="molecule type" value="Genomic_DNA"/>
</dbReference>
<feature type="transmembrane region" description="Helical" evidence="7">
    <location>
        <begin position="7"/>
        <end position="29"/>
    </location>
</feature>
<evidence type="ECO:0000313" key="9">
    <source>
        <dbReference type="EMBL" id="ACL09808.1"/>
    </source>
</evidence>
<proteinExistence type="inferred from homology"/>
<dbReference type="KEGG" id="dvm:DvMF_2871"/>
<evidence type="ECO:0000259" key="8">
    <source>
        <dbReference type="Pfam" id="PF01618"/>
    </source>
</evidence>
<evidence type="ECO:0000256" key="6">
    <source>
        <dbReference type="RuleBase" id="RU004057"/>
    </source>
</evidence>
<evidence type="ECO:0000256" key="5">
    <source>
        <dbReference type="ARBA" id="ARBA00023136"/>
    </source>
</evidence>
<feature type="transmembrane region" description="Helical" evidence="7">
    <location>
        <begin position="178"/>
        <end position="197"/>
    </location>
</feature>
<dbReference type="GO" id="GO:0071978">
    <property type="term" value="P:bacterial-type flagellum-dependent swarming motility"/>
    <property type="evidence" value="ECO:0007669"/>
    <property type="project" value="InterPro"/>
</dbReference>
<keyword evidence="4 7" id="KW-1133">Transmembrane helix</keyword>
<sequence length="251" mass="27319">MDIATLFGLIVGLAMVFGAIMGGGSIWLFVDLHAFMIVVGGSLAAICINFPLNQVLQAFRAASKTLMMREFSDADVVNSMVRIAELSRREGIMALEHVHTNDAVLKKACMLIADNAAPELIKDSLLIEISSLCKRHSVAQNVFKRLGLLAPSLGLTGTLIGLVQMFANLDNPKSIGPAMSVAMICTFYGAMLSNLILTPIAGKLAARTQLEVHRLEIIFEGAKCILENNNPRLVYEKLSSFLAPKERRYAR</sequence>
<keyword evidence="5 7" id="KW-0472">Membrane</keyword>
<dbReference type="STRING" id="883.DvMF_2871"/>
<dbReference type="OrthoDB" id="9806929at2"/>
<comment type="similarity">
    <text evidence="6">Belongs to the exbB/tolQ family.</text>
</comment>
<dbReference type="AlphaFoldDB" id="B8DRH1"/>
<keyword evidence="6" id="KW-0813">Transport</keyword>
<evidence type="ECO:0000256" key="3">
    <source>
        <dbReference type="ARBA" id="ARBA00022692"/>
    </source>
</evidence>
<comment type="subcellular location">
    <subcellularLocation>
        <location evidence="1">Cell membrane</location>
        <topology evidence="1">Multi-pass membrane protein</topology>
    </subcellularLocation>
    <subcellularLocation>
        <location evidence="6">Membrane</location>
        <topology evidence="6">Multi-pass membrane protein</topology>
    </subcellularLocation>
</comment>
<dbReference type="InterPro" id="IPR002898">
    <property type="entry name" value="MotA_ExbB_proton_chnl"/>
</dbReference>
<dbReference type="GO" id="GO:0005886">
    <property type="term" value="C:plasma membrane"/>
    <property type="evidence" value="ECO:0007669"/>
    <property type="project" value="UniProtKB-SubCell"/>
</dbReference>
<evidence type="ECO:0000256" key="4">
    <source>
        <dbReference type="ARBA" id="ARBA00022989"/>
    </source>
</evidence>